<evidence type="ECO:0000313" key="2">
    <source>
        <dbReference type="Proteomes" id="UP000887116"/>
    </source>
</evidence>
<dbReference type="OrthoDB" id="4843387at2759"/>
<protein>
    <submittedName>
        <fullName evidence="1">Transposable element Tcb1 transposase</fullName>
    </submittedName>
</protein>
<organism evidence="1 2">
    <name type="scientific">Trichonephila clavata</name>
    <name type="common">Joro spider</name>
    <name type="synonym">Nephila clavata</name>
    <dbReference type="NCBI Taxonomy" id="2740835"/>
    <lineage>
        <taxon>Eukaryota</taxon>
        <taxon>Metazoa</taxon>
        <taxon>Ecdysozoa</taxon>
        <taxon>Arthropoda</taxon>
        <taxon>Chelicerata</taxon>
        <taxon>Arachnida</taxon>
        <taxon>Araneae</taxon>
        <taxon>Araneomorphae</taxon>
        <taxon>Entelegynae</taxon>
        <taxon>Araneoidea</taxon>
        <taxon>Nephilidae</taxon>
        <taxon>Trichonephila</taxon>
    </lineage>
</organism>
<evidence type="ECO:0000313" key="1">
    <source>
        <dbReference type="EMBL" id="GFQ88114.1"/>
    </source>
</evidence>
<accession>A0A8X6KWU3</accession>
<gene>
    <name evidence="1" type="primary">TCB1_438</name>
    <name evidence="1" type="ORF">TNCT_701071</name>
</gene>
<name>A0A8X6KWU3_TRICU</name>
<dbReference type="GO" id="GO:0003676">
    <property type="term" value="F:nucleic acid binding"/>
    <property type="evidence" value="ECO:0007669"/>
    <property type="project" value="InterPro"/>
</dbReference>
<comment type="caution">
    <text evidence="1">The sequence shown here is derived from an EMBL/GenBank/DDBJ whole genome shotgun (WGS) entry which is preliminary data.</text>
</comment>
<sequence>MRLSVNAETVQNAIRQARHKSLVVRKKSFICLQNLKERWEFAKTHRLKTNNFWKKVKYNLITKYNIFGRRTVWRKPNTAVNPKN</sequence>
<dbReference type="EMBL" id="BMAO01003472">
    <property type="protein sequence ID" value="GFQ88114.1"/>
    <property type="molecule type" value="Genomic_DNA"/>
</dbReference>
<dbReference type="Proteomes" id="UP000887116">
    <property type="component" value="Unassembled WGS sequence"/>
</dbReference>
<dbReference type="Gene3D" id="3.30.420.10">
    <property type="entry name" value="Ribonuclease H-like superfamily/Ribonuclease H"/>
    <property type="match status" value="1"/>
</dbReference>
<dbReference type="AlphaFoldDB" id="A0A8X6KWU3"/>
<proteinExistence type="predicted"/>
<reference evidence="1" key="1">
    <citation type="submission" date="2020-07" db="EMBL/GenBank/DDBJ databases">
        <title>Multicomponent nature underlies the extraordinary mechanical properties of spider dragline silk.</title>
        <authorList>
            <person name="Kono N."/>
            <person name="Nakamura H."/>
            <person name="Mori M."/>
            <person name="Yoshida Y."/>
            <person name="Ohtoshi R."/>
            <person name="Malay A.D."/>
            <person name="Moran D.A.P."/>
            <person name="Tomita M."/>
            <person name="Numata K."/>
            <person name="Arakawa K."/>
        </authorList>
    </citation>
    <scope>NUCLEOTIDE SEQUENCE</scope>
</reference>
<keyword evidence="2" id="KW-1185">Reference proteome</keyword>
<dbReference type="InterPro" id="IPR036397">
    <property type="entry name" value="RNaseH_sf"/>
</dbReference>